<protein>
    <submittedName>
        <fullName evidence="1">Uncharacterized protein</fullName>
    </submittedName>
</protein>
<sequence>MTTTDGRVEISFLDDDRDVRLFYRSLMRLEAVHEGVFFELAGRAFPGLCFADGLSFRRFDGGYAVRDRVIEHLAALDDGFAETFEAEKGSSAQISARLGIGVSIEGKTRGSPTLMRQRDASFRGYVFRCEWHTKLERHRNRIHFFPGDERTGGRILIGLFVRYLPT</sequence>
<proteinExistence type="predicted"/>
<keyword evidence="2" id="KW-1185">Reference proteome</keyword>
<evidence type="ECO:0000313" key="2">
    <source>
        <dbReference type="Proteomes" id="UP000305282"/>
    </source>
</evidence>
<dbReference type="OrthoDB" id="4540058at2"/>
<reference evidence="1 2" key="1">
    <citation type="submission" date="2019-04" db="EMBL/GenBank/DDBJ databases">
        <title>Draft genome sequences for three unisolated Alnus-infective Frankia Sp+ strains, AgTrS, AiOr and AvVan, the first sequenced Frankia strains able to sporulate in-planta.</title>
        <authorList>
            <person name="Bethencourt L."/>
            <person name="Vautrin F."/>
            <person name="Taib N."/>
            <person name="Dubost A."/>
            <person name="Castro-Garcia L."/>
            <person name="Imbaud O."/>
            <person name="Abrouk D."/>
            <person name="Fournier P."/>
            <person name="Briolay J."/>
            <person name="Nguyen A."/>
            <person name="Normand P."/>
            <person name="Fernandez M.P."/>
            <person name="Brochier-Armanet C."/>
            <person name="Herrera-Belaroussi A."/>
        </authorList>
    </citation>
    <scope>NUCLEOTIDE SEQUENCE [LARGE SCALE GENOMIC DNA]</scope>
    <source>
        <strain evidence="1 2">AvVan</strain>
    </source>
</reference>
<dbReference type="Proteomes" id="UP000305282">
    <property type="component" value="Unassembled WGS sequence"/>
</dbReference>
<dbReference type="AlphaFoldDB" id="A0A4S5BBK3"/>
<comment type="caution">
    <text evidence="1">The sequence shown here is derived from an EMBL/GenBank/DDBJ whole genome shotgun (WGS) entry which is preliminary data.</text>
</comment>
<evidence type="ECO:0000313" key="1">
    <source>
        <dbReference type="EMBL" id="THJ29504.1"/>
    </source>
</evidence>
<gene>
    <name evidence="1" type="ORF">E7Y31_22880</name>
</gene>
<accession>A0A4S5BBK3</accession>
<dbReference type="RefSeq" id="WP_136449689.1">
    <property type="nucleotide sequence ID" value="NZ_CADCWT010000465.1"/>
</dbReference>
<name>A0A4S5BBK3_9ACTN</name>
<organism evidence="1 2">
    <name type="scientific">Candidatus Frankia alpina</name>
    <dbReference type="NCBI Taxonomy" id="2699483"/>
    <lineage>
        <taxon>Bacteria</taxon>
        <taxon>Bacillati</taxon>
        <taxon>Actinomycetota</taxon>
        <taxon>Actinomycetes</taxon>
        <taxon>Frankiales</taxon>
        <taxon>Frankiaceae</taxon>
        <taxon>Frankia</taxon>
    </lineage>
</organism>
<dbReference type="EMBL" id="SSXH01001033">
    <property type="protein sequence ID" value="THJ29504.1"/>
    <property type="molecule type" value="Genomic_DNA"/>
</dbReference>